<feature type="transmembrane region" description="Helical" evidence="6">
    <location>
        <begin position="95"/>
        <end position="116"/>
    </location>
</feature>
<keyword evidence="2" id="KW-1003">Cell membrane</keyword>
<proteinExistence type="predicted"/>
<feature type="transmembrane region" description="Helical" evidence="6">
    <location>
        <begin position="267"/>
        <end position="284"/>
    </location>
</feature>
<dbReference type="GO" id="GO:0005886">
    <property type="term" value="C:plasma membrane"/>
    <property type="evidence" value="ECO:0007669"/>
    <property type="project" value="UniProtKB-SubCell"/>
</dbReference>
<dbReference type="RefSeq" id="WP_147029723.1">
    <property type="nucleotide sequence ID" value="NZ_CP042436.1"/>
</dbReference>
<feature type="transmembrane region" description="Helical" evidence="6">
    <location>
        <begin position="221"/>
        <end position="239"/>
    </location>
</feature>
<feature type="transmembrane region" description="Helical" evidence="6">
    <location>
        <begin position="367"/>
        <end position="386"/>
    </location>
</feature>
<keyword evidence="5 6" id="KW-0472">Membrane</keyword>
<organism evidence="7 8">
    <name type="scientific">Mucilaginibacter ginsenosidivorans</name>
    <dbReference type="NCBI Taxonomy" id="398053"/>
    <lineage>
        <taxon>Bacteria</taxon>
        <taxon>Pseudomonadati</taxon>
        <taxon>Bacteroidota</taxon>
        <taxon>Sphingobacteriia</taxon>
        <taxon>Sphingobacteriales</taxon>
        <taxon>Sphingobacteriaceae</taxon>
        <taxon>Mucilaginibacter</taxon>
    </lineage>
</organism>
<feature type="transmembrane region" description="Helical" evidence="6">
    <location>
        <begin position="392"/>
        <end position="412"/>
    </location>
</feature>
<dbReference type="Pfam" id="PF01943">
    <property type="entry name" value="Polysacc_synt"/>
    <property type="match status" value="1"/>
</dbReference>
<gene>
    <name evidence="7" type="ORF">FRZ54_00625</name>
</gene>
<dbReference type="OrthoDB" id="88014at2"/>
<evidence type="ECO:0000256" key="1">
    <source>
        <dbReference type="ARBA" id="ARBA00004651"/>
    </source>
</evidence>
<dbReference type="CDD" id="cd13128">
    <property type="entry name" value="MATE_Wzx_like"/>
    <property type="match status" value="1"/>
</dbReference>
<feature type="transmembrane region" description="Helical" evidence="6">
    <location>
        <begin position="53"/>
        <end position="75"/>
    </location>
</feature>
<evidence type="ECO:0000256" key="3">
    <source>
        <dbReference type="ARBA" id="ARBA00022692"/>
    </source>
</evidence>
<dbReference type="InterPro" id="IPR002797">
    <property type="entry name" value="Polysacc_synth"/>
</dbReference>
<evidence type="ECO:0000256" key="2">
    <source>
        <dbReference type="ARBA" id="ARBA00022475"/>
    </source>
</evidence>
<name>A0A5B8UQ62_9SPHI</name>
<sequence>MRIPNIPGFDQEAFDKYFKNTGMLFVGRVGSLLIKMIVGISVANYLGRGQNGILFGGTVYIYFFSAIATLGLDQFIVKELHAFPENRDRILGTSFWMKVLAGILCVPLMWLAYQVYPAKGTPYSYVFIFSMIGIVQAFTVIDSYFQSQVQSKYIMQVQVGGNLLSAAIKLVLIFSKMPLIWFVYAYAFDFLLISIGYYFTYQRKGRDVFKWSYNSQLAKKLLNYSWPLIISGIMISLFMKIDQIMIQNMKGVKEAGAYATVASLSEAWNFVPVVIVTSLFPAILNAKRDDAGRYRKRIQHLYDLMVYLSVPVAVVITFASPLIYKLYKPEFAYAAPVLSVHIWSGIFVFLGAASGQYLIAENYNKLTFIRTGFGAVVNIGLNLILIPKMGMMGAAIATLAAYGGSTMFLVFIPKVNDQAIMMLRSLFLISLFKKLLKK</sequence>
<evidence type="ECO:0000256" key="4">
    <source>
        <dbReference type="ARBA" id="ARBA00022989"/>
    </source>
</evidence>
<dbReference type="InterPro" id="IPR050833">
    <property type="entry name" value="Poly_Biosynth_Transport"/>
</dbReference>
<feature type="transmembrane region" description="Helical" evidence="6">
    <location>
        <begin position="25"/>
        <end position="47"/>
    </location>
</feature>
<dbReference type="EMBL" id="CP042436">
    <property type="protein sequence ID" value="QEC61144.1"/>
    <property type="molecule type" value="Genomic_DNA"/>
</dbReference>
<evidence type="ECO:0000256" key="6">
    <source>
        <dbReference type="SAM" id="Phobius"/>
    </source>
</evidence>
<dbReference type="PANTHER" id="PTHR30250:SF11">
    <property type="entry name" value="O-ANTIGEN TRANSPORTER-RELATED"/>
    <property type="match status" value="1"/>
</dbReference>
<keyword evidence="4 6" id="KW-1133">Transmembrane helix</keyword>
<dbReference type="KEGG" id="mgin:FRZ54_00625"/>
<evidence type="ECO:0000256" key="5">
    <source>
        <dbReference type="ARBA" id="ARBA00023136"/>
    </source>
</evidence>
<keyword evidence="3 6" id="KW-0812">Transmembrane</keyword>
<feature type="transmembrane region" description="Helical" evidence="6">
    <location>
        <begin position="304"/>
        <end position="327"/>
    </location>
</feature>
<comment type="subcellular location">
    <subcellularLocation>
        <location evidence="1">Cell membrane</location>
        <topology evidence="1">Multi-pass membrane protein</topology>
    </subcellularLocation>
</comment>
<reference evidence="7 8" key="1">
    <citation type="journal article" date="2017" name="Curr. Microbiol.">
        <title>Mucilaginibacter ginsenosidivorans sp. nov., Isolated from Soil of Ginseng Field.</title>
        <authorList>
            <person name="Kim M.M."/>
            <person name="Siddiqi M.Z."/>
            <person name="Im W.T."/>
        </authorList>
    </citation>
    <scope>NUCLEOTIDE SEQUENCE [LARGE SCALE GENOMIC DNA]</scope>
    <source>
        <strain evidence="7 8">Gsoil 3017</strain>
    </source>
</reference>
<feature type="transmembrane region" description="Helical" evidence="6">
    <location>
        <begin position="333"/>
        <end position="355"/>
    </location>
</feature>
<accession>A0A5B8UQ62</accession>
<dbReference type="Proteomes" id="UP000321479">
    <property type="component" value="Chromosome"/>
</dbReference>
<evidence type="ECO:0000313" key="8">
    <source>
        <dbReference type="Proteomes" id="UP000321479"/>
    </source>
</evidence>
<feature type="transmembrane region" description="Helical" evidence="6">
    <location>
        <begin position="122"/>
        <end position="141"/>
    </location>
</feature>
<feature type="transmembrane region" description="Helical" evidence="6">
    <location>
        <begin position="180"/>
        <end position="200"/>
    </location>
</feature>
<protein>
    <submittedName>
        <fullName evidence="7">Flippase</fullName>
    </submittedName>
</protein>
<dbReference type="AlphaFoldDB" id="A0A5B8UQ62"/>
<dbReference type="PANTHER" id="PTHR30250">
    <property type="entry name" value="PST FAMILY PREDICTED COLANIC ACID TRANSPORTER"/>
    <property type="match status" value="1"/>
</dbReference>
<evidence type="ECO:0000313" key="7">
    <source>
        <dbReference type="EMBL" id="QEC61144.1"/>
    </source>
</evidence>
<keyword evidence="8" id="KW-1185">Reference proteome</keyword>